<dbReference type="AlphaFoldDB" id="G3JIM5"/>
<accession>G3JIM5</accession>
<feature type="chain" id="PRO_5003446510" evidence="2">
    <location>
        <begin position="20"/>
        <end position="58"/>
    </location>
</feature>
<name>G3JIM5_CORMM</name>
<evidence type="ECO:0000256" key="1">
    <source>
        <dbReference type="SAM" id="MobiDB-lite"/>
    </source>
</evidence>
<dbReference type="KEGG" id="cmt:CCM_06082"/>
<evidence type="ECO:0000313" key="4">
    <source>
        <dbReference type="Proteomes" id="UP000001610"/>
    </source>
</evidence>
<proteinExistence type="predicted"/>
<dbReference type="RefSeq" id="XP_006671286.1">
    <property type="nucleotide sequence ID" value="XM_006671223.1"/>
</dbReference>
<evidence type="ECO:0000256" key="2">
    <source>
        <dbReference type="SAM" id="SignalP"/>
    </source>
</evidence>
<dbReference type="Proteomes" id="UP000001610">
    <property type="component" value="Unassembled WGS sequence"/>
</dbReference>
<sequence>MHLTKFFGTVALFFAAASAVQPRVVNLGDINRRRGPYNPTPPNSPSGKIVTNGEEDDE</sequence>
<dbReference type="VEuPathDB" id="FungiDB:CCM_06082"/>
<gene>
    <name evidence="3" type="ORF">CCM_06082</name>
</gene>
<feature type="region of interest" description="Disordered" evidence="1">
    <location>
        <begin position="29"/>
        <end position="58"/>
    </location>
</feature>
<dbReference type="STRING" id="983644.G3JIM5"/>
<organism evidence="3 4">
    <name type="scientific">Cordyceps militaris (strain CM01)</name>
    <name type="common">Caterpillar fungus</name>
    <dbReference type="NCBI Taxonomy" id="983644"/>
    <lineage>
        <taxon>Eukaryota</taxon>
        <taxon>Fungi</taxon>
        <taxon>Dikarya</taxon>
        <taxon>Ascomycota</taxon>
        <taxon>Pezizomycotina</taxon>
        <taxon>Sordariomycetes</taxon>
        <taxon>Hypocreomycetidae</taxon>
        <taxon>Hypocreales</taxon>
        <taxon>Cordycipitaceae</taxon>
        <taxon>Cordyceps</taxon>
    </lineage>
</organism>
<feature type="signal peptide" evidence="2">
    <location>
        <begin position="1"/>
        <end position="19"/>
    </location>
</feature>
<dbReference type="HOGENOM" id="CLU_2979022_0_0_1"/>
<dbReference type="GeneID" id="18168097"/>
<dbReference type="InParanoid" id="G3JIM5"/>
<reference evidence="3 4" key="1">
    <citation type="journal article" date="2011" name="Genome Biol.">
        <title>Genome sequence of the insect pathogenic fungus Cordyceps militaris, a valued traditional Chinese medicine.</title>
        <authorList>
            <person name="Zheng P."/>
            <person name="Xia Y."/>
            <person name="Xiao G."/>
            <person name="Xiong C."/>
            <person name="Hu X."/>
            <person name="Zhang S."/>
            <person name="Zheng H."/>
            <person name="Huang Y."/>
            <person name="Zhou Y."/>
            <person name="Wang S."/>
            <person name="Zhao G.P."/>
            <person name="Liu X."/>
            <person name="St Leger R.J."/>
            <person name="Wang C."/>
        </authorList>
    </citation>
    <scope>NUCLEOTIDE SEQUENCE [LARGE SCALE GENOMIC DNA]</scope>
    <source>
        <strain evidence="3 4">CM01</strain>
    </source>
</reference>
<evidence type="ECO:0000313" key="3">
    <source>
        <dbReference type="EMBL" id="EGX91922.1"/>
    </source>
</evidence>
<protein>
    <submittedName>
        <fullName evidence="3">Uncharacterized protein</fullName>
    </submittedName>
</protein>
<dbReference type="EMBL" id="JH126402">
    <property type="protein sequence ID" value="EGX91922.1"/>
    <property type="molecule type" value="Genomic_DNA"/>
</dbReference>
<keyword evidence="4" id="KW-1185">Reference proteome</keyword>
<keyword evidence="2" id="KW-0732">Signal</keyword>